<comment type="caution">
    <text evidence="1">The sequence shown here is derived from an EMBL/GenBank/DDBJ whole genome shotgun (WGS) entry which is preliminary data.</text>
</comment>
<name>A0A438GXL1_VITVI</name>
<dbReference type="Proteomes" id="UP000288805">
    <property type="component" value="Unassembled WGS sequence"/>
</dbReference>
<sequence>MDFYQSMTTQEHGPHLIQEDLDSFPIGVSADSCPLNGPDSGAILIRVQLVFLDYGP</sequence>
<reference evidence="1 2" key="1">
    <citation type="journal article" date="2018" name="PLoS Genet.">
        <title>Population sequencing reveals clonal diversity and ancestral inbreeding in the grapevine cultivar Chardonnay.</title>
        <authorList>
            <person name="Roach M.J."/>
            <person name="Johnson D.L."/>
            <person name="Bohlmann J."/>
            <person name="van Vuuren H.J."/>
            <person name="Jones S.J."/>
            <person name="Pretorius I.S."/>
            <person name="Schmidt S.A."/>
            <person name="Borneman A.R."/>
        </authorList>
    </citation>
    <scope>NUCLEOTIDE SEQUENCE [LARGE SCALE GENOMIC DNA]</scope>
    <source>
        <strain evidence="2">cv. Chardonnay</strain>
        <tissue evidence="1">Leaf</tissue>
    </source>
</reference>
<dbReference type="AlphaFoldDB" id="A0A438GXL1"/>
<dbReference type="EMBL" id="QGNW01000320">
    <property type="protein sequence ID" value="RVW76942.1"/>
    <property type="molecule type" value="Genomic_DNA"/>
</dbReference>
<organism evidence="1 2">
    <name type="scientific">Vitis vinifera</name>
    <name type="common">Grape</name>
    <dbReference type="NCBI Taxonomy" id="29760"/>
    <lineage>
        <taxon>Eukaryota</taxon>
        <taxon>Viridiplantae</taxon>
        <taxon>Streptophyta</taxon>
        <taxon>Embryophyta</taxon>
        <taxon>Tracheophyta</taxon>
        <taxon>Spermatophyta</taxon>
        <taxon>Magnoliopsida</taxon>
        <taxon>eudicotyledons</taxon>
        <taxon>Gunneridae</taxon>
        <taxon>Pentapetalae</taxon>
        <taxon>rosids</taxon>
        <taxon>Vitales</taxon>
        <taxon>Vitaceae</taxon>
        <taxon>Viteae</taxon>
        <taxon>Vitis</taxon>
    </lineage>
</organism>
<proteinExistence type="predicted"/>
<gene>
    <name evidence="1" type="ORF">CK203_055564</name>
</gene>
<evidence type="ECO:0000313" key="2">
    <source>
        <dbReference type="Proteomes" id="UP000288805"/>
    </source>
</evidence>
<evidence type="ECO:0000313" key="1">
    <source>
        <dbReference type="EMBL" id="RVW76942.1"/>
    </source>
</evidence>
<accession>A0A438GXL1</accession>
<protein>
    <submittedName>
        <fullName evidence="1">Uncharacterized protein</fullName>
    </submittedName>
</protein>